<gene>
    <name evidence="5" type="ORF">GPECTOR_12g517</name>
</gene>
<evidence type="ECO:0000313" key="6">
    <source>
        <dbReference type="Proteomes" id="UP000075714"/>
    </source>
</evidence>
<feature type="domain" description="Cyanobacterial aminoacyl-tRNA synthetase CAAD" evidence="4">
    <location>
        <begin position="68"/>
        <end position="154"/>
    </location>
</feature>
<protein>
    <recommendedName>
        <fullName evidence="4">Cyanobacterial aminoacyl-tRNA synthetase CAAD domain-containing protein</fullName>
    </recommendedName>
</protein>
<dbReference type="Pfam" id="PF14159">
    <property type="entry name" value="CAAD"/>
    <property type="match status" value="1"/>
</dbReference>
<feature type="region of interest" description="Disordered" evidence="2">
    <location>
        <begin position="1"/>
        <end position="58"/>
    </location>
</feature>
<organism evidence="5 6">
    <name type="scientific">Gonium pectorale</name>
    <name type="common">Green alga</name>
    <dbReference type="NCBI Taxonomy" id="33097"/>
    <lineage>
        <taxon>Eukaryota</taxon>
        <taxon>Viridiplantae</taxon>
        <taxon>Chlorophyta</taxon>
        <taxon>core chlorophytes</taxon>
        <taxon>Chlorophyceae</taxon>
        <taxon>CS clade</taxon>
        <taxon>Chlamydomonadales</taxon>
        <taxon>Volvocaceae</taxon>
        <taxon>Gonium</taxon>
    </lineage>
</organism>
<dbReference type="GO" id="GO:0016020">
    <property type="term" value="C:membrane"/>
    <property type="evidence" value="ECO:0007669"/>
    <property type="project" value="UniProtKB-SubCell"/>
</dbReference>
<keyword evidence="3" id="KW-0472">Membrane</keyword>
<evidence type="ECO:0000256" key="2">
    <source>
        <dbReference type="SAM" id="MobiDB-lite"/>
    </source>
</evidence>
<comment type="subcellular location">
    <subcellularLocation>
        <location evidence="1">Membrane</location>
        <topology evidence="1">Multi-pass membrane protein</topology>
    </subcellularLocation>
</comment>
<evidence type="ECO:0000256" key="3">
    <source>
        <dbReference type="SAM" id="Phobius"/>
    </source>
</evidence>
<feature type="compositionally biased region" description="Low complexity" evidence="2">
    <location>
        <begin position="42"/>
        <end position="58"/>
    </location>
</feature>
<evidence type="ECO:0000259" key="4">
    <source>
        <dbReference type="Pfam" id="PF14159"/>
    </source>
</evidence>
<comment type="caution">
    <text evidence="5">The sequence shown here is derived from an EMBL/GenBank/DDBJ whole genome shotgun (WGS) entry which is preliminary data.</text>
</comment>
<feature type="compositionally biased region" description="Low complexity" evidence="2">
    <location>
        <begin position="1"/>
        <end position="32"/>
    </location>
</feature>
<feature type="transmembrane region" description="Helical" evidence="3">
    <location>
        <begin position="115"/>
        <end position="132"/>
    </location>
</feature>
<evidence type="ECO:0000256" key="1">
    <source>
        <dbReference type="ARBA" id="ARBA00004141"/>
    </source>
</evidence>
<keyword evidence="6" id="KW-1185">Reference proteome</keyword>
<evidence type="ECO:0000313" key="5">
    <source>
        <dbReference type="EMBL" id="KXZ51554.1"/>
    </source>
</evidence>
<dbReference type="InterPro" id="IPR025564">
    <property type="entry name" value="CAAD_dom"/>
</dbReference>
<sequence>MFALSAKSASGLSLQRRARSSARAAVPAPAQKRVVRVRAEETPSTPSTPASTDDGAAKLQAQAEELLKTVQSKWESTDNSEKPAAIAIIVGVVVAQIAIGATIDAVDHIPVVNKGLQLIGVAVTSLFFYRYFTDPAERESVKKSVDAFVKSVTGEK</sequence>
<dbReference type="PANTHER" id="PTHR33222">
    <property type="match status" value="1"/>
</dbReference>
<dbReference type="PANTHER" id="PTHR33222:SF4">
    <property type="entry name" value="PROTEIN CURVATURE THYLAKOID 1A, CHLOROPLASTIC"/>
    <property type="match status" value="1"/>
</dbReference>
<accession>A0A150GP27</accession>
<keyword evidence="3" id="KW-1133">Transmembrane helix</keyword>
<keyword evidence="3" id="KW-0812">Transmembrane</keyword>
<dbReference type="InterPro" id="IPR033344">
    <property type="entry name" value="CURT1"/>
</dbReference>
<feature type="transmembrane region" description="Helical" evidence="3">
    <location>
        <begin position="83"/>
        <end position="103"/>
    </location>
</feature>
<proteinExistence type="predicted"/>
<dbReference type="STRING" id="33097.A0A150GP27"/>
<dbReference type="OrthoDB" id="2014299at2759"/>
<reference evidence="6" key="1">
    <citation type="journal article" date="2016" name="Nat. Commun.">
        <title>The Gonium pectorale genome demonstrates co-option of cell cycle regulation during the evolution of multicellularity.</title>
        <authorList>
            <person name="Hanschen E.R."/>
            <person name="Marriage T.N."/>
            <person name="Ferris P.J."/>
            <person name="Hamaji T."/>
            <person name="Toyoda A."/>
            <person name="Fujiyama A."/>
            <person name="Neme R."/>
            <person name="Noguchi H."/>
            <person name="Minakuchi Y."/>
            <person name="Suzuki M."/>
            <person name="Kawai-Toyooka H."/>
            <person name="Smith D.R."/>
            <person name="Sparks H."/>
            <person name="Anderson J."/>
            <person name="Bakaric R."/>
            <person name="Luria V."/>
            <person name="Karger A."/>
            <person name="Kirschner M.W."/>
            <person name="Durand P.M."/>
            <person name="Michod R.E."/>
            <person name="Nozaki H."/>
            <person name="Olson B.J."/>
        </authorList>
    </citation>
    <scope>NUCLEOTIDE SEQUENCE [LARGE SCALE GENOMIC DNA]</scope>
    <source>
        <strain evidence="6">NIES-2863</strain>
    </source>
</reference>
<name>A0A150GP27_GONPE</name>
<dbReference type="EMBL" id="LSYV01000013">
    <property type="protein sequence ID" value="KXZ51554.1"/>
    <property type="molecule type" value="Genomic_DNA"/>
</dbReference>
<dbReference type="GO" id="GO:0009579">
    <property type="term" value="C:thylakoid"/>
    <property type="evidence" value="ECO:0007669"/>
    <property type="project" value="InterPro"/>
</dbReference>
<dbReference type="Proteomes" id="UP000075714">
    <property type="component" value="Unassembled WGS sequence"/>
</dbReference>
<dbReference type="AlphaFoldDB" id="A0A150GP27"/>